<dbReference type="Proteomes" id="UP000271087">
    <property type="component" value="Unassembled WGS sequence"/>
</dbReference>
<dbReference type="InterPro" id="IPR043502">
    <property type="entry name" value="DNA/RNA_pol_sf"/>
</dbReference>
<dbReference type="AlphaFoldDB" id="A0A3P7KAH9"/>
<accession>A0A3P7KAH9</accession>
<protein>
    <recommendedName>
        <fullName evidence="3">Reverse transcriptase domain-containing protein</fullName>
    </recommendedName>
</protein>
<gene>
    <name evidence="1" type="ORF">NOO_LOCUS13299</name>
</gene>
<dbReference type="SUPFAM" id="SSF56672">
    <property type="entry name" value="DNA/RNA polymerases"/>
    <property type="match status" value="1"/>
</dbReference>
<organism evidence="1 2">
    <name type="scientific">Onchocerca ochengi</name>
    <name type="common">Filarial nematode worm</name>
    <dbReference type="NCBI Taxonomy" id="42157"/>
    <lineage>
        <taxon>Eukaryota</taxon>
        <taxon>Metazoa</taxon>
        <taxon>Ecdysozoa</taxon>
        <taxon>Nematoda</taxon>
        <taxon>Chromadorea</taxon>
        <taxon>Rhabditida</taxon>
        <taxon>Spirurina</taxon>
        <taxon>Spiruromorpha</taxon>
        <taxon>Filarioidea</taxon>
        <taxon>Onchocercidae</taxon>
        <taxon>Onchocerca</taxon>
    </lineage>
</organism>
<feature type="non-terminal residue" evidence="1">
    <location>
        <position position="1"/>
    </location>
</feature>
<evidence type="ECO:0008006" key="3">
    <source>
        <dbReference type="Google" id="ProtNLM"/>
    </source>
</evidence>
<proteinExistence type="predicted"/>
<dbReference type="PANTHER" id="PTHR47331">
    <property type="entry name" value="PHD-TYPE DOMAIN-CONTAINING PROTEIN"/>
    <property type="match status" value="1"/>
</dbReference>
<dbReference type="EMBL" id="UYRW01014474">
    <property type="protein sequence ID" value="VDN00904.1"/>
    <property type="molecule type" value="Genomic_DNA"/>
</dbReference>
<dbReference type="OrthoDB" id="5920525at2759"/>
<keyword evidence="2" id="KW-1185">Reference proteome</keyword>
<evidence type="ECO:0000313" key="1">
    <source>
        <dbReference type="EMBL" id="VDN00904.1"/>
    </source>
</evidence>
<evidence type="ECO:0000313" key="2">
    <source>
        <dbReference type="Proteomes" id="UP000271087"/>
    </source>
</evidence>
<name>A0A3P7KAH9_ONCOC</name>
<sequence>PHQAVINPQKTTTKLRVVFDASAKTTEGPSLNECLHRGPVMLPSLVGIILRARQAHYIIMANVEKAFLQVGLHKEDRDVTKFLWLEDIRKKLHQKTLLFTDSEECRLE</sequence>
<reference evidence="1 2" key="1">
    <citation type="submission" date="2018-08" db="EMBL/GenBank/DDBJ databases">
        <authorList>
            <person name="Laetsch R D."/>
            <person name="Stevens L."/>
            <person name="Kumar S."/>
            <person name="Blaxter L. M."/>
        </authorList>
    </citation>
    <scope>NUCLEOTIDE SEQUENCE [LARGE SCALE GENOMIC DNA]</scope>
</reference>